<dbReference type="AlphaFoldDB" id="A0A6I1MNF7"/>
<feature type="binding site" evidence="5">
    <location>
        <position position="27"/>
    </location>
    <ligand>
        <name>xanthine</name>
        <dbReference type="ChEBI" id="CHEBI:17712"/>
    </ligand>
</feature>
<comment type="pathway">
    <text evidence="5">Purine metabolism; XMP biosynthesis via salvage pathway; XMP from xanthine: step 1/1.</text>
</comment>
<dbReference type="PANTHER" id="PTHR43864:SF1">
    <property type="entry name" value="XANTHINE PHOSPHORIBOSYLTRANSFERASE"/>
    <property type="match status" value="1"/>
</dbReference>
<dbReference type="InterPro" id="IPR029057">
    <property type="entry name" value="PRTase-like"/>
</dbReference>
<keyword evidence="3 5" id="KW-0808">Transferase</keyword>
<name>A0A6I1MNF7_9CLOT</name>
<evidence type="ECO:0000256" key="4">
    <source>
        <dbReference type="ARBA" id="ARBA00022726"/>
    </source>
</evidence>
<dbReference type="EC" id="2.4.2.22" evidence="5 6"/>
<dbReference type="OrthoDB" id="9790678at2"/>
<dbReference type="SUPFAM" id="SSF53271">
    <property type="entry name" value="PRTase-like"/>
    <property type="match status" value="1"/>
</dbReference>
<comment type="subcellular location">
    <subcellularLocation>
        <location evidence="5">Cytoplasm</location>
    </subcellularLocation>
</comment>
<dbReference type="NCBIfam" id="NF006671">
    <property type="entry name" value="PRK09219.1"/>
    <property type="match status" value="1"/>
</dbReference>
<feature type="binding site" evidence="5">
    <location>
        <position position="157"/>
    </location>
    <ligand>
        <name>xanthine</name>
        <dbReference type="ChEBI" id="CHEBI:17712"/>
    </ligand>
</feature>
<dbReference type="GO" id="GO:0046110">
    <property type="term" value="P:xanthine metabolic process"/>
    <property type="evidence" value="ECO:0007669"/>
    <property type="project" value="UniProtKB-UniRule"/>
</dbReference>
<dbReference type="GO" id="GO:0006166">
    <property type="term" value="P:purine ribonucleoside salvage"/>
    <property type="evidence" value="ECO:0007669"/>
    <property type="project" value="UniProtKB-KW"/>
</dbReference>
<dbReference type="UniPathway" id="UPA00602">
    <property type="reaction ID" value="UER00658"/>
</dbReference>
<feature type="binding site" evidence="5">
    <location>
        <position position="20"/>
    </location>
    <ligand>
        <name>xanthine</name>
        <dbReference type="ChEBI" id="CHEBI:17712"/>
    </ligand>
</feature>
<dbReference type="Gene3D" id="3.40.50.2020">
    <property type="match status" value="1"/>
</dbReference>
<gene>
    <name evidence="5" type="primary">xpt</name>
    <name evidence="8" type="ORF">GBZ86_08480</name>
</gene>
<dbReference type="RefSeq" id="WP_152889622.1">
    <property type="nucleotide sequence ID" value="NZ_WHJC01000106.1"/>
</dbReference>
<keyword evidence="9" id="KW-1185">Reference proteome</keyword>
<dbReference type="HAMAP" id="MF_01184">
    <property type="entry name" value="XPRTase"/>
    <property type="match status" value="1"/>
</dbReference>
<comment type="function">
    <text evidence="5">Converts the preformed base xanthine, a product of nucleic acid breakdown, to xanthosine 5'-monophosphate (XMP), so it can be reused for RNA or DNA synthesis.</text>
</comment>
<dbReference type="PANTHER" id="PTHR43864">
    <property type="entry name" value="HYPOXANTHINE/GUANINE PHOSPHORIBOSYLTRANSFERASE"/>
    <property type="match status" value="1"/>
</dbReference>
<dbReference type="GO" id="GO:0032265">
    <property type="term" value="P:XMP salvage"/>
    <property type="evidence" value="ECO:0007669"/>
    <property type="project" value="UniProtKB-UniRule"/>
</dbReference>
<sequence>MELLKKTIKEKGRVTEDNILKVDSFLNHQMDVKFFNEAGKEFSDRFKDEKIDKILTIESTGIALGIITAQYINDIPVVFAKKLERVGKNTDIYKSEVYSFTKQSIYNVIVDKKFIKPGERILILDDFLANACAVFGLIDVVKQAGAEVVGVGIVIEKGFQSGRKHLEDKGIRVESLVTIDKIEDGKVHFR</sequence>
<feature type="binding site" evidence="5">
    <location>
        <begin position="129"/>
        <end position="133"/>
    </location>
    <ligand>
        <name>5-phospho-alpha-D-ribose 1-diphosphate</name>
        <dbReference type="ChEBI" id="CHEBI:58017"/>
    </ligand>
</feature>
<keyword evidence="2 5" id="KW-0328">Glycosyltransferase</keyword>
<evidence type="ECO:0000256" key="2">
    <source>
        <dbReference type="ARBA" id="ARBA00022676"/>
    </source>
</evidence>
<evidence type="ECO:0000256" key="5">
    <source>
        <dbReference type="HAMAP-Rule" id="MF_01184"/>
    </source>
</evidence>
<dbReference type="Proteomes" id="UP000430345">
    <property type="component" value="Unassembled WGS sequence"/>
</dbReference>
<dbReference type="InterPro" id="IPR010079">
    <property type="entry name" value="Xanthine_PRibTrfase"/>
</dbReference>
<dbReference type="InterPro" id="IPR000836">
    <property type="entry name" value="PRTase_dom"/>
</dbReference>
<evidence type="ECO:0000256" key="1">
    <source>
        <dbReference type="ARBA" id="ARBA00022490"/>
    </source>
</evidence>
<reference evidence="8 9" key="1">
    <citation type="submission" date="2019-10" db="EMBL/GenBank/DDBJ databases">
        <title>The Genome Sequence of Clostridium tarantellae Isolated from Fish Brain.</title>
        <authorList>
            <person name="Bano L."/>
            <person name="Kiel M."/>
            <person name="Sales G."/>
            <person name="Doxey A.C."/>
            <person name="Mansfield M.J."/>
            <person name="Schiavone M."/>
            <person name="Rossetto O."/>
            <person name="Pirazzini M."/>
            <person name="Dobrindt U."/>
            <person name="Montecucco C."/>
        </authorList>
    </citation>
    <scope>NUCLEOTIDE SEQUENCE [LARGE SCALE GENOMIC DNA]</scope>
    <source>
        <strain evidence="8 9">DSM 3997</strain>
    </source>
</reference>
<comment type="subunit">
    <text evidence="5">Homodimer.</text>
</comment>
<evidence type="ECO:0000313" key="9">
    <source>
        <dbReference type="Proteomes" id="UP000430345"/>
    </source>
</evidence>
<dbReference type="InterPro" id="IPR050118">
    <property type="entry name" value="Pur/Pyrimidine_PRTase"/>
</dbReference>
<dbReference type="GO" id="GO:0000310">
    <property type="term" value="F:xanthine phosphoribosyltransferase activity"/>
    <property type="evidence" value="ECO:0007669"/>
    <property type="project" value="UniProtKB-UniRule"/>
</dbReference>
<evidence type="ECO:0000313" key="8">
    <source>
        <dbReference type="EMBL" id="MPQ43792.1"/>
    </source>
</evidence>
<proteinExistence type="inferred from homology"/>
<feature type="domain" description="Phosphoribosyltransferase" evidence="7">
    <location>
        <begin position="43"/>
        <end position="164"/>
    </location>
</feature>
<evidence type="ECO:0000256" key="6">
    <source>
        <dbReference type="NCBIfam" id="TIGR01744"/>
    </source>
</evidence>
<keyword evidence="4 5" id="KW-0660">Purine salvage</keyword>
<comment type="similarity">
    <text evidence="5">Belongs to the purine/pyrimidine phosphoribosyltransferase family. Xpt subfamily.</text>
</comment>
<dbReference type="NCBIfam" id="TIGR01744">
    <property type="entry name" value="XPRTase"/>
    <property type="match status" value="1"/>
</dbReference>
<dbReference type="CDD" id="cd06223">
    <property type="entry name" value="PRTases_typeI"/>
    <property type="match status" value="1"/>
</dbReference>
<protein>
    <recommendedName>
        <fullName evidence="5 6">Xanthine phosphoribosyltransferase</fullName>
        <shortName evidence="5">XPRTase</shortName>
        <ecNumber evidence="5 6">2.4.2.22</ecNumber>
    </recommendedName>
</protein>
<dbReference type="GO" id="GO:0005737">
    <property type="term" value="C:cytoplasm"/>
    <property type="evidence" value="ECO:0007669"/>
    <property type="project" value="UniProtKB-SubCell"/>
</dbReference>
<comment type="catalytic activity">
    <reaction evidence="5">
        <text>XMP + diphosphate = xanthine + 5-phospho-alpha-D-ribose 1-diphosphate</text>
        <dbReference type="Rhea" id="RHEA:10800"/>
        <dbReference type="ChEBI" id="CHEBI:17712"/>
        <dbReference type="ChEBI" id="CHEBI:33019"/>
        <dbReference type="ChEBI" id="CHEBI:57464"/>
        <dbReference type="ChEBI" id="CHEBI:58017"/>
        <dbReference type="EC" id="2.4.2.22"/>
    </reaction>
</comment>
<organism evidence="8 9">
    <name type="scientific">Clostridium tarantellae</name>
    <dbReference type="NCBI Taxonomy" id="39493"/>
    <lineage>
        <taxon>Bacteria</taxon>
        <taxon>Bacillati</taxon>
        <taxon>Bacillota</taxon>
        <taxon>Clostridia</taxon>
        <taxon>Eubacteriales</taxon>
        <taxon>Clostridiaceae</taxon>
        <taxon>Clostridium</taxon>
    </lineage>
</organism>
<comment type="caution">
    <text evidence="8">The sequence shown here is derived from an EMBL/GenBank/DDBJ whole genome shotgun (WGS) entry which is preliminary data.</text>
</comment>
<accession>A0A6I1MNF7</accession>
<dbReference type="Pfam" id="PF00156">
    <property type="entry name" value="Pribosyltran"/>
    <property type="match status" value="1"/>
</dbReference>
<dbReference type="EMBL" id="WHJC01000106">
    <property type="protein sequence ID" value="MPQ43792.1"/>
    <property type="molecule type" value="Genomic_DNA"/>
</dbReference>
<evidence type="ECO:0000256" key="3">
    <source>
        <dbReference type="ARBA" id="ARBA00022679"/>
    </source>
</evidence>
<evidence type="ECO:0000259" key="7">
    <source>
        <dbReference type="Pfam" id="PF00156"/>
    </source>
</evidence>
<keyword evidence="1 5" id="KW-0963">Cytoplasm</keyword>